<reference evidence="1 2" key="1">
    <citation type="submission" date="2024-04" db="EMBL/GenBank/DDBJ databases">
        <authorList>
            <person name="Rising A."/>
            <person name="Reimegard J."/>
            <person name="Sonavane S."/>
            <person name="Akerstrom W."/>
            <person name="Nylinder S."/>
            <person name="Hedman E."/>
            <person name="Kallberg Y."/>
        </authorList>
    </citation>
    <scope>NUCLEOTIDE SEQUENCE [LARGE SCALE GENOMIC DNA]</scope>
</reference>
<comment type="caution">
    <text evidence="1">The sequence shown here is derived from an EMBL/GenBank/DDBJ whole genome shotgun (WGS) entry which is preliminary data.</text>
</comment>
<accession>A0AAV1YR37</accession>
<dbReference type="AlphaFoldDB" id="A0AAV1YR37"/>
<name>A0AAV1YR37_9ARAC</name>
<sequence>MTYEFLCGAIDVLDSQRDSWRTLLFRAMGCRHFRHWQSNLDPYTYINNNGLVSL</sequence>
<organism evidence="1 2">
    <name type="scientific">Larinioides sclopetarius</name>
    <dbReference type="NCBI Taxonomy" id="280406"/>
    <lineage>
        <taxon>Eukaryota</taxon>
        <taxon>Metazoa</taxon>
        <taxon>Ecdysozoa</taxon>
        <taxon>Arthropoda</taxon>
        <taxon>Chelicerata</taxon>
        <taxon>Arachnida</taxon>
        <taxon>Araneae</taxon>
        <taxon>Araneomorphae</taxon>
        <taxon>Entelegynae</taxon>
        <taxon>Araneoidea</taxon>
        <taxon>Araneidae</taxon>
        <taxon>Larinioides</taxon>
    </lineage>
</organism>
<protein>
    <submittedName>
        <fullName evidence="1">Uncharacterized protein</fullName>
    </submittedName>
</protein>
<dbReference type="Proteomes" id="UP001497382">
    <property type="component" value="Unassembled WGS sequence"/>
</dbReference>
<gene>
    <name evidence="1" type="ORF">LARSCL_LOCUS304</name>
</gene>
<proteinExistence type="predicted"/>
<evidence type="ECO:0000313" key="2">
    <source>
        <dbReference type="Proteomes" id="UP001497382"/>
    </source>
</evidence>
<dbReference type="EMBL" id="CAXIEN010000002">
    <property type="protein sequence ID" value="CAL1261263.1"/>
    <property type="molecule type" value="Genomic_DNA"/>
</dbReference>
<keyword evidence="2" id="KW-1185">Reference proteome</keyword>
<evidence type="ECO:0000313" key="1">
    <source>
        <dbReference type="EMBL" id="CAL1261263.1"/>
    </source>
</evidence>